<dbReference type="GO" id="GO:0009986">
    <property type="term" value="C:cell surface"/>
    <property type="evidence" value="ECO:0007669"/>
    <property type="project" value="TreeGrafter"/>
</dbReference>
<dbReference type="FunFam" id="3.20.20.80:FF:000140">
    <property type="entry name" value="Glucan 1,3-beta-glucosidase 2"/>
    <property type="match status" value="1"/>
</dbReference>
<dbReference type="Gene3D" id="3.20.20.80">
    <property type="entry name" value="Glycosidases"/>
    <property type="match status" value="1"/>
</dbReference>
<evidence type="ECO:0000313" key="8">
    <source>
        <dbReference type="Proteomes" id="UP000092666"/>
    </source>
</evidence>
<dbReference type="AlphaFoldDB" id="A0A1B9GHR6"/>
<evidence type="ECO:0000256" key="4">
    <source>
        <dbReference type="SAM" id="MobiDB-lite"/>
    </source>
</evidence>
<dbReference type="GO" id="GO:0005576">
    <property type="term" value="C:extracellular region"/>
    <property type="evidence" value="ECO:0007669"/>
    <property type="project" value="TreeGrafter"/>
</dbReference>
<dbReference type="Proteomes" id="UP000092666">
    <property type="component" value="Unassembled WGS sequence"/>
</dbReference>
<evidence type="ECO:0000256" key="5">
    <source>
        <dbReference type="SAM" id="Phobius"/>
    </source>
</evidence>
<accession>A0A1B9GHR6</accession>
<keyword evidence="8" id="KW-1185">Reference proteome</keyword>
<evidence type="ECO:0000256" key="3">
    <source>
        <dbReference type="ARBA" id="ARBA00023295"/>
    </source>
</evidence>
<keyword evidence="5" id="KW-1133">Transmembrane helix</keyword>
<dbReference type="GO" id="GO:0008422">
    <property type="term" value="F:beta-glucosidase activity"/>
    <property type="evidence" value="ECO:0007669"/>
    <property type="project" value="TreeGrafter"/>
</dbReference>
<reference evidence="8" key="2">
    <citation type="submission" date="2013-12" db="EMBL/GenBank/DDBJ databases">
        <title>Evolution of pathogenesis and genome organization in the Tremellales.</title>
        <authorList>
            <person name="Cuomo C."/>
            <person name="Litvintseva A."/>
            <person name="Heitman J."/>
            <person name="Chen Y."/>
            <person name="Sun S."/>
            <person name="Springer D."/>
            <person name="Dromer F."/>
            <person name="Young S."/>
            <person name="Zeng Q."/>
            <person name="Chapman S."/>
            <person name="Gujja S."/>
            <person name="Saif S."/>
            <person name="Birren B."/>
        </authorList>
    </citation>
    <scope>NUCLEOTIDE SEQUENCE [LARGE SCALE GENOMIC DNA]</scope>
    <source>
        <strain evidence="8">BCC8398</strain>
    </source>
</reference>
<sequence length="559" mass="62198">MPEIRSNTLISAVLISLLYLTRPALALKSWYTEPGGVPAGSTAGDKVRGVNLGGWFILENWMMPSFFEEDAVKDHYITDEWTYCSVLGEDGCLTRLEKHWDSYITEDDFKRFANYSLNTVRIPMGYWSWTDPEEYIQGQLPYLERALNWSSWYGLDVMVDLHGLPGGQNGQDNQGYKGPIEFQANSTNLDRAMDALANMTKFVTQDKFDGVVKSIELTNEPYILEYNPNGMDFYVLADYYVKGYQVVRANEHIIEGANEVMVVIHDAFQPPSNWQYFWNEPTLGQNWTNYALDTHIYDAFGGADQKSYQEHLDTICGWSAELQEAQKHFPVIIGEFALGTNTYCVDYQSCFGLTLDQVISNITSSYEANLFMRQFWEVQQNVYELGAGWIFWSVHHELAGPWSWTQSAAQNWIPEDPTEKVWPFNPNATSSCLDLSNPIQGDQNMPYFPSYANPYTNIDISTVTRKNFAEVRGSNSTATTNSTSTSTSTSGSGGNATDTSTNSSAVASQSGGTASNGARTKFVPSLGLDFGFCAGAGVFGSSSSLVAAAMIGFMLSALI</sequence>
<name>A0A1B9GHR6_9TREE</name>
<keyword evidence="6" id="KW-0732">Signal</keyword>
<dbReference type="OrthoDB" id="62120at2759"/>
<dbReference type="PANTHER" id="PTHR31297:SF42">
    <property type="entry name" value="GLYCOSIDE HYDROLASE FAMILY 5 DOMAIN-CONTAINING PROTEIN"/>
    <property type="match status" value="1"/>
</dbReference>
<feature type="signal peptide" evidence="6">
    <location>
        <begin position="1"/>
        <end position="26"/>
    </location>
</feature>
<keyword evidence="3" id="KW-0326">Glycosidase</keyword>
<keyword evidence="5" id="KW-0472">Membrane</keyword>
<reference evidence="7 8" key="1">
    <citation type="submission" date="2013-07" db="EMBL/GenBank/DDBJ databases">
        <title>The Genome Sequence of Cryptococcus heveanensis BCC8398.</title>
        <authorList>
            <consortium name="The Broad Institute Genome Sequencing Platform"/>
            <person name="Cuomo C."/>
            <person name="Litvintseva A."/>
            <person name="Chen Y."/>
            <person name="Heitman J."/>
            <person name="Sun S."/>
            <person name="Springer D."/>
            <person name="Dromer F."/>
            <person name="Young S.K."/>
            <person name="Zeng Q."/>
            <person name="Gargeya S."/>
            <person name="Fitzgerald M."/>
            <person name="Abouelleil A."/>
            <person name="Alvarado L."/>
            <person name="Berlin A.M."/>
            <person name="Chapman S.B."/>
            <person name="Dewar J."/>
            <person name="Goldberg J."/>
            <person name="Griggs A."/>
            <person name="Gujja S."/>
            <person name="Hansen M."/>
            <person name="Howarth C."/>
            <person name="Imamovic A."/>
            <person name="Larimer J."/>
            <person name="McCowan C."/>
            <person name="Murphy C."/>
            <person name="Pearson M."/>
            <person name="Priest M."/>
            <person name="Roberts A."/>
            <person name="Saif S."/>
            <person name="Shea T."/>
            <person name="Sykes S."/>
            <person name="Wortman J."/>
            <person name="Nusbaum C."/>
            <person name="Birren B."/>
        </authorList>
    </citation>
    <scope>NUCLEOTIDE SEQUENCE [LARGE SCALE GENOMIC DNA]</scope>
    <source>
        <strain evidence="7 8">BCC8398</strain>
    </source>
</reference>
<protein>
    <submittedName>
        <fullName evidence="7">Glucan 1,3-beta-glucosidase</fullName>
    </submittedName>
</protein>
<dbReference type="EMBL" id="KV700147">
    <property type="protein sequence ID" value="OCF30535.1"/>
    <property type="molecule type" value="Genomic_DNA"/>
</dbReference>
<proteinExistence type="inferred from homology"/>
<keyword evidence="2" id="KW-0378">Hydrolase</keyword>
<organism evidence="7 8">
    <name type="scientific">Kwoniella heveanensis BCC8398</name>
    <dbReference type="NCBI Taxonomy" id="1296120"/>
    <lineage>
        <taxon>Eukaryota</taxon>
        <taxon>Fungi</taxon>
        <taxon>Dikarya</taxon>
        <taxon>Basidiomycota</taxon>
        <taxon>Agaricomycotina</taxon>
        <taxon>Tremellomycetes</taxon>
        <taxon>Tremellales</taxon>
        <taxon>Cryptococcaceae</taxon>
        <taxon>Kwoniella</taxon>
    </lineage>
</organism>
<evidence type="ECO:0000313" key="7">
    <source>
        <dbReference type="EMBL" id="OCF30535.1"/>
    </source>
</evidence>
<evidence type="ECO:0000256" key="1">
    <source>
        <dbReference type="ARBA" id="ARBA00005641"/>
    </source>
</evidence>
<comment type="similarity">
    <text evidence="1">Belongs to the glycosyl hydrolase 5 (cellulase A) family.</text>
</comment>
<dbReference type="InterPro" id="IPR050386">
    <property type="entry name" value="Glycosyl_hydrolase_5"/>
</dbReference>
<feature type="compositionally biased region" description="Low complexity" evidence="4">
    <location>
        <begin position="473"/>
        <end position="508"/>
    </location>
</feature>
<gene>
    <name evidence="7" type="ORF">I316_07802</name>
</gene>
<evidence type="ECO:0000256" key="6">
    <source>
        <dbReference type="SAM" id="SignalP"/>
    </source>
</evidence>
<dbReference type="PANTHER" id="PTHR31297">
    <property type="entry name" value="GLUCAN ENDO-1,6-BETA-GLUCOSIDASE B"/>
    <property type="match status" value="1"/>
</dbReference>
<dbReference type="SUPFAM" id="SSF51445">
    <property type="entry name" value="(Trans)glycosidases"/>
    <property type="match status" value="1"/>
</dbReference>
<dbReference type="GO" id="GO:0009251">
    <property type="term" value="P:glucan catabolic process"/>
    <property type="evidence" value="ECO:0007669"/>
    <property type="project" value="TreeGrafter"/>
</dbReference>
<dbReference type="InterPro" id="IPR017853">
    <property type="entry name" value="GH"/>
</dbReference>
<dbReference type="STRING" id="1296120.A0A1B9GHR6"/>
<feature type="region of interest" description="Disordered" evidence="4">
    <location>
        <begin position="472"/>
        <end position="516"/>
    </location>
</feature>
<feature type="chain" id="PRO_5008627080" evidence="6">
    <location>
        <begin position="27"/>
        <end position="559"/>
    </location>
</feature>
<feature type="transmembrane region" description="Helical" evidence="5">
    <location>
        <begin position="534"/>
        <end position="558"/>
    </location>
</feature>
<evidence type="ECO:0000256" key="2">
    <source>
        <dbReference type="ARBA" id="ARBA00022801"/>
    </source>
</evidence>
<keyword evidence="5" id="KW-0812">Transmembrane</keyword>